<sequence length="349" mass="39293">PSKQASAPTQVIAQKREIYCRPREVRSPWGVHVTSDMSPADLLLEIKRALESVRGCQWEADKHWMFLLHCGWIETLSIDNSNSGNTDAHAAATTKRSSPKDLLLQWEMEDTAFVTPPPPPTLPPSQSVVFLLRERRRRGVVLFRFMHLLLLTRGATERRQIAPTLAISLLPVLLTTDLYSHNQCLYLPPPCTYTYTYTHIPPPAATDNAMTTTGMAMCSLDLLSARSPLSDCSPILTLFPGILSQGAHTHIHTKLTVKLCEFCVASLALVCRLDQSFAAPCPAPHYCAVVFLIFSYYLSFFSVFENRIKSRSQSLLIEYERLFSFVNNNNNPMSAYVCDTVNCRHFLRV</sequence>
<evidence type="ECO:0000256" key="2">
    <source>
        <dbReference type="ARBA" id="ARBA00022840"/>
    </source>
</evidence>
<keyword evidence="3" id="KW-1133">Transmembrane helix</keyword>
<dbReference type="OrthoDB" id="504170at2759"/>
<accession>A0A3P7NP98</accession>
<keyword evidence="2" id="KW-0067">ATP-binding</keyword>
<protein>
    <submittedName>
        <fullName evidence="4">Uncharacterized protein</fullName>
    </submittedName>
</protein>
<organism evidence="4 5">
    <name type="scientific">Dibothriocephalus latus</name>
    <name type="common">Fish tapeworm</name>
    <name type="synonym">Diphyllobothrium latum</name>
    <dbReference type="NCBI Taxonomy" id="60516"/>
    <lineage>
        <taxon>Eukaryota</taxon>
        <taxon>Metazoa</taxon>
        <taxon>Spiralia</taxon>
        <taxon>Lophotrochozoa</taxon>
        <taxon>Platyhelminthes</taxon>
        <taxon>Cestoda</taxon>
        <taxon>Eucestoda</taxon>
        <taxon>Diphyllobothriidea</taxon>
        <taxon>Diphyllobothriidae</taxon>
        <taxon>Dibothriocephalus</taxon>
    </lineage>
</organism>
<name>A0A3P7NP98_DIBLA</name>
<evidence type="ECO:0000313" key="4">
    <source>
        <dbReference type="EMBL" id="VDN11069.1"/>
    </source>
</evidence>
<keyword evidence="3" id="KW-0812">Transmembrane</keyword>
<dbReference type="InterPro" id="IPR028375">
    <property type="entry name" value="KA1/Ssp2_C"/>
</dbReference>
<evidence type="ECO:0000256" key="1">
    <source>
        <dbReference type="ARBA" id="ARBA00022741"/>
    </source>
</evidence>
<feature type="transmembrane region" description="Helical" evidence="3">
    <location>
        <begin position="283"/>
        <end position="304"/>
    </location>
</feature>
<dbReference type="AlphaFoldDB" id="A0A3P7NP98"/>
<evidence type="ECO:0000256" key="3">
    <source>
        <dbReference type="SAM" id="Phobius"/>
    </source>
</evidence>
<dbReference type="Gene3D" id="3.30.310.80">
    <property type="entry name" value="Kinase associated domain 1, KA1"/>
    <property type="match status" value="1"/>
</dbReference>
<dbReference type="EMBL" id="UYRU01050607">
    <property type="protein sequence ID" value="VDN11069.1"/>
    <property type="molecule type" value="Genomic_DNA"/>
</dbReference>
<keyword evidence="5" id="KW-1185">Reference proteome</keyword>
<keyword evidence="1" id="KW-0547">Nucleotide-binding</keyword>
<keyword evidence="3" id="KW-0472">Membrane</keyword>
<feature type="non-terminal residue" evidence="4">
    <location>
        <position position="1"/>
    </location>
</feature>
<dbReference type="SUPFAM" id="SSF103243">
    <property type="entry name" value="KA1-like"/>
    <property type="match status" value="1"/>
</dbReference>
<dbReference type="GO" id="GO:0005524">
    <property type="term" value="F:ATP binding"/>
    <property type="evidence" value="ECO:0007669"/>
    <property type="project" value="UniProtKB-KW"/>
</dbReference>
<gene>
    <name evidence="4" type="ORF">DILT_LOCUS6900</name>
</gene>
<dbReference type="Proteomes" id="UP000281553">
    <property type="component" value="Unassembled WGS sequence"/>
</dbReference>
<proteinExistence type="predicted"/>
<evidence type="ECO:0000313" key="5">
    <source>
        <dbReference type="Proteomes" id="UP000281553"/>
    </source>
</evidence>
<reference evidence="4 5" key="1">
    <citation type="submission" date="2018-11" db="EMBL/GenBank/DDBJ databases">
        <authorList>
            <consortium name="Pathogen Informatics"/>
        </authorList>
    </citation>
    <scope>NUCLEOTIDE SEQUENCE [LARGE SCALE GENOMIC DNA]</scope>
</reference>